<reference evidence="1" key="1">
    <citation type="submission" date="2021-01" db="EMBL/GenBank/DDBJ databases">
        <authorList>
            <person name="Sun H.-H."/>
            <person name="Zhang S."/>
            <person name="Zhang Y.-J."/>
        </authorList>
    </citation>
    <scope>NUCLEOTIDE SEQUENCE</scope>
    <source>
        <strain evidence="1">CMM1</strain>
    </source>
</reference>
<dbReference type="EMBL" id="MW538937">
    <property type="protein sequence ID" value="UBU98367.1"/>
    <property type="molecule type" value="Genomic_DNA"/>
</dbReference>
<gene>
    <name evidence="1" type="primary">orf117A</name>
</gene>
<protein>
    <submittedName>
        <fullName evidence="1">Uncharacterized protein</fullName>
    </submittedName>
</protein>
<keyword evidence="1" id="KW-0496">Mitochondrion</keyword>
<accession>A0A8K1I794</accession>
<geneLocation type="mitochondrion" evidence="1"/>
<sequence>MICIVGQVRKKEKRNVKESLLTLTRMEWGLSTPNSQYQSQTLFEGKIWNTNDVEAVLPWLVSINIDRARREARNWKSTQKQAPRMHATTCKSRHYWSNYGVHWSSQANRVHNPPCVP</sequence>
<dbReference type="RefSeq" id="YP_010218630.1">
    <property type="nucleotide sequence ID" value="NC_058917.1"/>
</dbReference>
<dbReference type="GeneID" id="68665310"/>
<evidence type="ECO:0000313" key="1">
    <source>
        <dbReference type="EMBL" id="UBU98367.1"/>
    </source>
</evidence>
<dbReference type="AlphaFoldDB" id="A0A8K1I794"/>
<organism evidence="1">
    <name type="scientific">Morchella brunnea</name>
    <dbReference type="NCBI Taxonomy" id="1174671"/>
    <lineage>
        <taxon>Eukaryota</taxon>
        <taxon>Fungi</taxon>
        <taxon>Dikarya</taxon>
        <taxon>Ascomycota</taxon>
        <taxon>Pezizomycotina</taxon>
        <taxon>Pezizomycetes</taxon>
        <taxon>Pezizales</taxon>
        <taxon>Morchellaceae</taxon>
        <taxon>Morchella</taxon>
    </lineage>
</organism>
<proteinExistence type="predicted"/>
<name>A0A8K1I794_9PEZI</name>